<feature type="region of interest" description="Disordered" evidence="6">
    <location>
        <begin position="114"/>
        <end position="228"/>
    </location>
</feature>
<dbReference type="AlphaFoldDB" id="A0AAE8MUU7"/>
<evidence type="ECO:0000256" key="3">
    <source>
        <dbReference type="ARBA" id="ARBA00023125"/>
    </source>
</evidence>
<evidence type="ECO:0000313" key="9">
    <source>
        <dbReference type="Proteomes" id="UP001187682"/>
    </source>
</evidence>
<dbReference type="CDD" id="cd14705">
    <property type="entry name" value="bZIP_Zip1"/>
    <property type="match status" value="1"/>
</dbReference>
<evidence type="ECO:0000256" key="2">
    <source>
        <dbReference type="ARBA" id="ARBA00023015"/>
    </source>
</evidence>
<dbReference type="PROSITE" id="PS00036">
    <property type="entry name" value="BZIP_BASIC"/>
    <property type="match status" value="1"/>
</dbReference>
<dbReference type="SMART" id="SM00338">
    <property type="entry name" value="BRLZ"/>
    <property type="match status" value="1"/>
</dbReference>
<dbReference type="EMBL" id="ONZQ02000004">
    <property type="protein sequence ID" value="SPO00495.1"/>
    <property type="molecule type" value="Genomic_DNA"/>
</dbReference>
<keyword evidence="2" id="KW-0805">Transcription regulation</keyword>
<dbReference type="InterPro" id="IPR004827">
    <property type="entry name" value="bZIP"/>
</dbReference>
<evidence type="ECO:0000256" key="6">
    <source>
        <dbReference type="SAM" id="MobiDB-lite"/>
    </source>
</evidence>
<dbReference type="Gene3D" id="1.20.5.170">
    <property type="match status" value="1"/>
</dbReference>
<name>A0AAE8MUU7_9PEZI</name>
<dbReference type="GO" id="GO:0000977">
    <property type="term" value="F:RNA polymerase II transcription regulatory region sequence-specific DNA binding"/>
    <property type="evidence" value="ECO:0007669"/>
    <property type="project" value="TreeGrafter"/>
</dbReference>
<evidence type="ECO:0000259" key="7">
    <source>
        <dbReference type="PROSITE" id="PS50217"/>
    </source>
</evidence>
<dbReference type="FunFam" id="1.20.5.170:FF:000075">
    <property type="entry name" value="BZIP transcription factor (MetR)"/>
    <property type="match status" value="1"/>
</dbReference>
<dbReference type="PANTHER" id="PTHR13044">
    <property type="entry name" value="ACTIVATING TRANSCRIPTION FACTOR ATF 4/5"/>
    <property type="match status" value="1"/>
</dbReference>
<keyword evidence="3" id="KW-0238">DNA-binding</keyword>
<gene>
    <name evidence="8" type="ORF">DNG_03243</name>
</gene>
<comment type="caution">
    <text evidence="8">The sequence shown here is derived from an EMBL/GenBank/DDBJ whole genome shotgun (WGS) entry which is preliminary data.</text>
</comment>
<feature type="region of interest" description="Disordered" evidence="6">
    <location>
        <begin position="50"/>
        <end position="75"/>
    </location>
</feature>
<reference evidence="8" key="1">
    <citation type="submission" date="2018-03" db="EMBL/GenBank/DDBJ databases">
        <authorList>
            <person name="Guldener U."/>
        </authorList>
    </citation>
    <scope>NUCLEOTIDE SEQUENCE</scope>
</reference>
<sequence length="291" mass="32259">MATYGGRRGPNVSQYLRHLNTIPAETTADDGFMDDDLDVFTNTQFFDFESGQTTDFQPPPVKPDAEQVSRTTAEDAAPIADIGGLDFISDFNFPEYPPYQATSLPAGYSDGISLHPLQPSVSGYSPPISQPPQQHPQQHSQPHPQQHPQQRPQQHPQQHAPFAQRPSPTGEKRKSDAITGSSEMGYEDQAARIAAEEDKRRRNTAASARFRIKKKQREQALEQSAKDMTDKVTTLEARIQQLETENKWLKNMILEKNGGSEKIASTLEKGSTFVDGKDGAKVVEASRAQQS</sequence>
<proteinExistence type="predicted"/>
<keyword evidence="5" id="KW-0539">Nucleus</keyword>
<dbReference type="PROSITE" id="PS50217">
    <property type="entry name" value="BZIP"/>
    <property type="match status" value="1"/>
</dbReference>
<feature type="domain" description="BZIP" evidence="7">
    <location>
        <begin position="197"/>
        <end position="256"/>
    </location>
</feature>
<dbReference type="InterPro" id="IPR046347">
    <property type="entry name" value="bZIP_sf"/>
</dbReference>
<dbReference type="PANTHER" id="PTHR13044:SF14">
    <property type="entry name" value="CRYPTOCEPHAL, ISOFORM A"/>
    <property type="match status" value="1"/>
</dbReference>
<feature type="compositionally biased region" description="Low complexity" evidence="6">
    <location>
        <begin position="135"/>
        <end position="166"/>
    </location>
</feature>
<evidence type="ECO:0000256" key="4">
    <source>
        <dbReference type="ARBA" id="ARBA00023163"/>
    </source>
</evidence>
<accession>A0AAE8MUU7</accession>
<protein>
    <submittedName>
        <fullName evidence="8">Related to regulatory protein cys-3</fullName>
    </submittedName>
</protein>
<evidence type="ECO:0000313" key="8">
    <source>
        <dbReference type="EMBL" id="SPO00495.1"/>
    </source>
</evidence>
<evidence type="ECO:0000256" key="1">
    <source>
        <dbReference type="ARBA" id="ARBA00004123"/>
    </source>
</evidence>
<dbReference type="Pfam" id="PF07716">
    <property type="entry name" value="bZIP_2"/>
    <property type="match status" value="1"/>
</dbReference>
<feature type="compositionally biased region" description="Basic and acidic residues" evidence="6">
    <location>
        <begin position="217"/>
        <end position="228"/>
    </location>
</feature>
<keyword evidence="9" id="KW-1185">Reference proteome</keyword>
<keyword evidence="4" id="KW-0804">Transcription</keyword>
<dbReference type="SUPFAM" id="SSF57959">
    <property type="entry name" value="Leucine zipper domain"/>
    <property type="match status" value="1"/>
</dbReference>
<dbReference type="GO" id="GO:0005634">
    <property type="term" value="C:nucleus"/>
    <property type="evidence" value="ECO:0007669"/>
    <property type="project" value="UniProtKB-SubCell"/>
</dbReference>
<dbReference type="GO" id="GO:0001228">
    <property type="term" value="F:DNA-binding transcription activator activity, RNA polymerase II-specific"/>
    <property type="evidence" value="ECO:0007669"/>
    <property type="project" value="TreeGrafter"/>
</dbReference>
<comment type="subcellular location">
    <subcellularLocation>
        <location evidence="1">Nucleus</location>
    </subcellularLocation>
</comment>
<dbReference type="Proteomes" id="UP001187682">
    <property type="component" value="Unassembled WGS sequence"/>
</dbReference>
<evidence type="ECO:0000256" key="5">
    <source>
        <dbReference type="ARBA" id="ARBA00023242"/>
    </source>
</evidence>
<organism evidence="8 9">
    <name type="scientific">Cephalotrichum gorgonifer</name>
    <dbReference type="NCBI Taxonomy" id="2041049"/>
    <lineage>
        <taxon>Eukaryota</taxon>
        <taxon>Fungi</taxon>
        <taxon>Dikarya</taxon>
        <taxon>Ascomycota</taxon>
        <taxon>Pezizomycotina</taxon>
        <taxon>Sordariomycetes</taxon>
        <taxon>Hypocreomycetidae</taxon>
        <taxon>Microascales</taxon>
        <taxon>Microascaceae</taxon>
        <taxon>Cephalotrichum</taxon>
    </lineage>
</organism>